<keyword evidence="3" id="KW-1185">Reference proteome</keyword>
<accession>A0A380MYT7</accession>
<gene>
    <name evidence="2" type="ORF">NCTC10717_01355</name>
</gene>
<dbReference type="Pfam" id="PF04273">
    <property type="entry name" value="BLH_phosphatase"/>
    <property type="match status" value="1"/>
</dbReference>
<sequence>MNDLQFSPQIQPEHLADLAEQGIQQIICHRPDGEEIGQPSFADIAEAAADCGIDCHHLPVRGGEFPEDMIAATKKLLENGKNTFMYCRSGTRSCIIWAAIAAENGDNIDDIINQAAELGYGIGQLRDYLAARQKTA</sequence>
<dbReference type="NCBIfam" id="TIGR01244">
    <property type="entry name" value="TIGR01244 family sulfur transferase"/>
    <property type="match status" value="1"/>
</dbReference>
<dbReference type="RefSeq" id="WP_115218545.1">
    <property type="nucleotide sequence ID" value="NZ_UHIA01000004.1"/>
</dbReference>
<dbReference type="InterPro" id="IPR029021">
    <property type="entry name" value="Prot-tyrosine_phosphatase-like"/>
</dbReference>
<proteinExistence type="predicted"/>
<evidence type="ECO:0000259" key="1">
    <source>
        <dbReference type="Pfam" id="PF04273"/>
    </source>
</evidence>
<reference evidence="2 3" key="1">
    <citation type="submission" date="2018-06" db="EMBL/GenBank/DDBJ databases">
        <authorList>
            <consortium name="Pathogen Informatics"/>
            <person name="Doyle S."/>
        </authorList>
    </citation>
    <scope>NUCLEOTIDE SEQUENCE [LARGE SCALE GENOMIC DNA]</scope>
    <source>
        <strain evidence="2 3">NCTC10717</strain>
    </source>
</reference>
<dbReference type="SUPFAM" id="SSF52799">
    <property type="entry name" value="(Phosphotyrosine protein) phosphatases II"/>
    <property type="match status" value="1"/>
</dbReference>
<evidence type="ECO:0000313" key="3">
    <source>
        <dbReference type="Proteomes" id="UP000254575"/>
    </source>
</evidence>
<dbReference type="EMBL" id="UHIA01000004">
    <property type="protein sequence ID" value="SUO97063.1"/>
    <property type="molecule type" value="Genomic_DNA"/>
</dbReference>
<dbReference type="GO" id="GO:0016787">
    <property type="term" value="F:hydrolase activity"/>
    <property type="evidence" value="ECO:0007669"/>
    <property type="project" value="InterPro"/>
</dbReference>
<dbReference type="Gene3D" id="3.90.190.10">
    <property type="entry name" value="Protein tyrosine phosphatase superfamily"/>
    <property type="match status" value="1"/>
</dbReference>
<feature type="domain" description="Beta-lactamase hydrolase-like protein phosphatase-like" evidence="1">
    <location>
        <begin position="2"/>
        <end position="99"/>
    </location>
</feature>
<organism evidence="2 3">
    <name type="scientific">Suttonella indologenes</name>
    <dbReference type="NCBI Taxonomy" id="13276"/>
    <lineage>
        <taxon>Bacteria</taxon>
        <taxon>Pseudomonadati</taxon>
        <taxon>Pseudomonadota</taxon>
        <taxon>Gammaproteobacteria</taxon>
        <taxon>Cardiobacteriales</taxon>
        <taxon>Cardiobacteriaceae</taxon>
        <taxon>Suttonella</taxon>
    </lineage>
</organism>
<dbReference type="InterPro" id="IPR005939">
    <property type="entry name" value="BLH_phosphatase-like"/>
</dbReference>
<protein>
    <submittedName>
        <fullName evidence="2">Uncharacterized protein conserved in bacteria</fullName>
    </submittedName>
</protein>
<evidence type="ECO:0000313" key="2">
    <source>
        <dbReference type="EMBL" id="SUO97063.1"/>
    </source>
</evidence>
<dbReference type="OrthoDB" id="9802771at2"/>
<dbReference type="Proteomes" id="UP000254575">
    <property type="component" value="Unassembled WGS sequence"/>
</dbReference>
<dbReference type="AlphaFoldDB" id="A0A380MYT7"/>
<name>A0A380MYT7_9GAMM</name>